<keyword evidence="4" id="KW-1185">Reference proteome</keyword>
<dbReference type="Pfam" id="PF00656">
    <property type="entry name" value="Peptidase_C14"/>
    <property type="match status" value="1"/>
</dbReference>
<comment type="similarity">
    <text evidence="1">Belongs to the peptidase C14B family.</text>
</comment>
<accession>A0A178Z1R0</accession>
<dbReference type="InterPro" id="IPR011600">
    <property type="entry name" value="Pept_C14_caspase"/>
</dbReference>
<dbReference type="InterPro" id="IPR050452">
    <property type="entry name" value="Metacaspase"/>
</dbReference>
<proteinExistence type="inferred from homology"/>
<evidence type="ECO:0000313" key="4">
    <source>
        <dbReference type="Proteomes" id="UP000078343"/>
    </source>
</evidence>
<dbReference type="PANTHER" id="PTHR48104:SF30">
    <property type="entry name" value="METACASPASE-1"/>
    <property type="match status" value="1"/>
</dbReference>
<protein>
    <recommendedName>
        <fullName evidence="2">Peptidase C14 caspase domain-containing protein</fullName>
    </recommendedName>
</protein>
<dbReference type="OrthoDB" id="3223806at2759"/>
<sequence length="653" mass="72578">MAPATRYAILVGVNCYPEQPLKGCVRDVQEMAIYLAKWPVTTHIQCFTATQADNPQSLGPAEDSKSWPTYNNVKSSMKRVTSLAKPGDFVYIHYSGHGTIIKPSAANKHFGDVAWNLLAGKNGDRIRYFRGVALVSLVNDMVKKGLTVTVVMDCCFSGGVSRDEGPDNVRSLDYDAQVDMDYPPDPPMESLDLQMVGDASRDGSMLPNWFLNPDNYAILAACGQHEVAKEIEFPDGRVYGALSYLLLYTLSNIDIATQSQLGIYNNLQTIFRQKYTRQNPVLYGNMNLRFFDSILPSQRNFPIPIGLEKDSSLLLQGGQAHGVCTGDLFAISRFYSTGSKPGGSEKPVTARVTKVRGLTSDLELVDQNQGQNVVQRGWVAKALTRTALRQYPIALAANVPDTDKWLDAAKERESLALSRLDSLDCPFTFQVVLNADENVYEIRDGSDQKLANLPVVSRDHEDAIADILGILEHLAWFKHVRAITNPGPTDDFLRSFDISILNRSGKAFDKDRVIELKHKDIVMLEIQNKGQLPLYVHVYDLENSWEVENLCRASYETVPARNPDLNSSGRSKKRVKMTVPTDMQARGYKECDDVIKVFVTMQPTTFACLELPNINKLARMDANAATIPSADPGEIGIAPDDWIALNFHFHTTA</sequence>
<dbReference type="GO" id="GO:0006508">
    <property type="term" value="P:proteolysis"/>
    <property type="evidence" value="ECO:0007669"/>
    <property type="project" value="InterPro"/>
</dbReference>
<gene>
    <name evidence="3" type="ORF">AYL99_12087</name>
</gene>
<dbReference type="RefSeq" id="XP_018687099.1">
    <property type="nucleotide sequence ID" value="XM_018843569.1"/>
</dbReference>
<dbReference type="PANTHER" id="PTHR48104">
    <property type="entry name" value="METACASPASE-4"/>
    <property type="match status" value="1"/>
</dbReference>
<evidence type="ECO:0000313" key="3">
    <source>
        <dbReference type="EMBL" id="OAP53732.1"/>
    </source>
</evidence>
<dbReference type="GO" id="GO:0005737">
    <property type="term" value="C:cytoplasm"/>
    <property type="evidence" value="ECO:0007669"/>
    <property type="project" value="TreeGrafter"/>
</dbReference>
<comment type="caution">
    <text evidence="3">The sequence shown here is derived from an EMBL/GenBank/DDBJ whole genome shotgun (WGS) entry which is preliminary data.</text>
</comment>
<dbReference type="Proteomes" id="UP000078343">
    <property type="component" value="Unassembled WGS sequence"/>
</dbReference>
<dbReference type="AlphaFoldDB" id="A0A178Z1R0"/>
<name>A0A178Z1R0_9EURO</name>
<reference evidence="3 4" key="1">
    <citation type="submission" date="2016-04" db="EMBL/GenBank/DDBJ databases">
        <title>Draft genome of Fonsecaea erecta CBS 125763.</title>
        <authorList>
            <person name="Weiss V.A."/>
            <person name="Vicente V.A."/>
            <person name="Raittz R.T."/>
            <person name="Moreno L.F."/>
            <person name="De Souza E.M."/>
            <person name="Pedrosa F.O."/>
            <person name="Steffens M.B."/>
            <person name="Faoro H."/>
            <person name="Tadra-Sfeir M.Z."/>
            <person name="Najafzadeh M.J."/>
            <person name="Felipe M.S."/>
            <person name="Teixeira M."/>
            <person name="Sun J."/>
            <person name="Xi L."/>
            <person name="Gomes R."/>
            <person name="De Azevedo C.M."/>
            <person name="Salgado C.G."/>
            <person name="Da Silva M.B."/>
            <person name="Nascimento M.F."/>
            <person name="Queiroz-Telles F."/>
            <person name="Attili D.S."/>
            <person name="Gorbushina A."/>
        </authorList>
    </citation>
    <scope>NUCLEOTIDE SEQUENCE [LARGE SCALE GENOMIC DNA]</scope>
    <source>
        <strain evidence="3 4">CBS 125763</strain>
    </source>
</reference>
<dbReference type="GeneID" id="30016253"/>
<evidence type="ECO:0000256" key="1">
    <source>
        <dbReference type="ARBA" id="ARBA00009005"/>
    </source>
</evidence>
<dbReference type="EMBL" id="LVYI01000032">
    <property type="protein sequence ID" value="OAP53732.1"/>
    <property type="molecule type" value="Genomic_DNA"/>
</dbReference>
<dbReference type="Gene3D" id="3.40.50.1460">
    <property type="match status" value="1"/>
</dbReference>
<dbReference type="GO" id="GO:0004197">
    <property type="term" value="F:cysteine-type endopeptidase activity"/>
    <property type="evidence" value="ECO:0007669"/>
    <property type="project" value="InterPro"/>
</dbReference>
<evidence type="ECO:0000259" key="2">
    <source>
        <dbReference type="Pfam" id="PF00656"/>
    </source>
</evidence>
<organism evidence="3 4">
    <name type="scientific">Fonsecaea erecta</name>
    <dbReference type="NCBI Taxonomy" id="1367422"/>
    <lineage>
        <taxon>Eukaryota</taxon>
        <taxon>Fungi</taxon>
        <taxon>Dikarya</taxon>
        <taxon>Ascomycota</taxon>
        <taxon>Pezizomycotina</taxon>
        <taxon>Eurotiomycetes</taxon>
        <taxon>Chaetothyriomycetidae</taxon>
        <taxon>Chaetothyriales</taxon>
        <taxon>Herpotrichiellaceae</taxon>
        <taxon>Fonsecaea</taxon>
    </lineage>
</organism>
<feature type="domain" description="Peptidase C14 caspase" evidence="2">
    <location>
        <begin position="5"/>
        <end position="285"/>
    </location>
</feature>